<organism evidence="1 2">
    <name type="scientific">Armillaria tabescens</name>
    <name type="common">Ringless honey mushroom</name>
    <name type="synonym">Agaricus tabescens</name>
    <dbReference type="NCBI Taxonomy" id="1929756"/>
    <lineage>
        <taxon>Eukaryota</taxon>
        <taxon>Fungi</taxon>
        <taxon>Dikarya</taxon>
        <taxon>Basidiomycota</taxon>
        <taxon>Agaricomycotina</taxon>
        <taxon>Agaricomycetes</taxon>
        <taxon>Agaricomycetidae</taxon>
        <taxon>Agaricales</taxon>
        <taxon>Marasmiineae</taxon>
        <taxon>Physalacriaceae</taxon>
        <taxon>Desarmillaria</taxon>
    </lineage>
</organism>
<name>A0AA39JDM5_ARMTA</name>
<dbReference type="Proteomes" id="UP001175211">
    <property type="component" value="Unassembled WGS sequence"/>
</dbReference>
<reference evidence="1" key="1">
    <citation type="submission" date="2023-06" db="EMBL/GenBank/DDBJ databases">
        <authorList>
            <consortium name="Lawrence Berkeley National Laboratory"/>
            <person name="Ahrendt S."/>
            <person name="Sahu N."/>
            <person name="Indic B."/>
            <person name="Wong-Bajracharya J."/>
            <person name="Merenyi Z."/>
            <person name="Ke H.-M."/>
            <person name="Monk M."/>
            <person name="Kocsube S."/>
            <person name="Drula E."/>
            <person name="Lipzen A."/>
            <person name="Balint B."/>
            <person name="Henrissat B."/>
            <person name="Andreopoulos B."/>
            <person name="Martin F.M."/>
            <person name="Harder C.B."/>
            <person name="Rigling D."/>
            <person name="Ford K.L."/>
            <person name="Foster G.D."/>
            <person name="Pangilinan J."/>
            <person name="Papanicolaou A."/>
            <person name="Barry K."/>
            <person name="LaButti K."/>
            <person name="Viragh M."/>
            <person name="Koriabine M."/>
            <person name="Yan M."/>
            <person name="Riley R."/>
            <person name="Champramary S."/>
            <person name="Plett K.L."/>
            <person name="Tsai I.J."/>
            <person name="Slot J."/>
            <person name="Sipos G."/>
            <person name="Plett J."/>
            <person name="Nagy L.G."/>
            <person name="Grigoriev I.V."/>
        </authorList>
    </citation>
    <scope>NUCLEOTIDE SEQUENCE</scope>
    <source>
        <strain evidence="1">CCBAS 213</strain>
    </source>
</reference>
<protein>
    <recommendedName>
        <fullName evidence="3">Ig-like domain-containing protein</fullName>
    </recommendedName>
</protein>
<dbReference type="GeneID" id="85349532"/>
<dbReference type="RefSeq" id="XP_060323620.1">
    <property type="nucleotide sequence ID" value="XM_060465984.1"/>
</dbReference>
<gene>
    <name evidence="1" type="ORF">EV420DRAFT_1132383</name>
</gene>
<sequence>MTARPLACRSRRLRSTATLSLHIAASLATHLPLTLYSPSPSIELCSNARNRLICSTESPLRLPVRWTNENEQIIVNVFVQLRCH</sequence>
<dbReference type="AlphaFoldDB" id="A0AA39JDM5"/>
<evidence type="ECO:0000313" key="1">
    <source>
        <dbReference type="EMBL" id="KAK0440459.1"/>
    </source>
</evidence>
<proteinExistence type="predicted"/>
<evidence type="ECO:0000313" key="2">
    <source>
        <dbReference type="Proteomes" id="UP001175211"/>
    </source>
</evidence>
<accession>A0AA39JDM5</accession>
<dbReference type="EMBL" id="JAUEPS010000076">
    <property type="protein sequence ID" value="KAK0440459.1"/>
    <property type="molecule type" value="Genomic_DNA"/>
</dbReference>
<keyword evidence="2" id="KW-1185">Reference proteome</keyword>
<evidence type="ECO:0008006" key="3">
    <source>
        <dbReference type="Google" id="ProtNLM"/>
    </source>
</evidence>
<comment type="caution">
    <text evidence="1">The sequence shown here is derived from an EMBL/GenBank/DDBJ whole genome shotgun (WGS) entry which is preliminary data.</text>
</comment>